<sequence>MAVTDKTETKQVAYRRASANEKSTTEVTIKSHDVLSVFSSWNIMSGQFKGGKVILPVISTPRPEYHLSFRTMAHAGRAAKKVKVTTAKIYTKTEVNKKSARSKNQYRKRKARKYLTFKEFIKRLGIILDNKPY</sequence>
<accession>A0A8S1B8G9</accession>
<gene>
    <name evidence="2" type="ORF">APLA_LOCUS14233</name>
</gene>
<protein>
    <submittedName>
        <fullName evidence="2">Uncharacterized protein</fullName>
    </submittedName>
</protein>
<reference evidence="2 3" key="1">
    <citation type="submission" date="2020-04" db="EMBL/GenBank/DDBJ databases">
        <authorList>
            <person name="Wallbank WR R."/>
            <person name="Pardo Diaz C."/>
            <person name="Kozak K."/>
            <person name="Martin S."/>
            <person name="Jiggins C."/>
            <person name="Moest M."/>
            <person name="Warren A I."/>
            <person name="Byers J.R.P. K."/>
            <person name="Montejo-Kovacevich G."/>
            <person name="Yen C E."/>
        </authorList>
    </citation>
    <scope>NUCLEOTIDE SEQUENCE [LARGE SCALE GENOMIC DNA]</scope>
</reference>
<dbReference type="Proteomes" id="UP000494256">
    <property type="component" value="Unassembled WGS sequence"/>
</dbReference>
<comment type="caution">
    <text evidence="2">The sequence shown here is derived from an EMBL/GenBank/DDBJ whole genome shotgun (WGS) entry which is preliminary data.</text>
</comment>
<evidence type="ECO:0000313" key="2">
    <source>
        <dbReference type="EMBL" id="CAB3253097.1"/>
    </source>
</evidence>
<proteinExistence type="predicted"/>
<dbReference type="AlphaFoldDB" id="A0A8S1B8G9"/>
<evidence type="ECO:0000256" key="1">
    <source>
        <dbReference type="SAM" id="MobiDB-lite"/>
    </source>
</evidence>
<feature type="region of interest" description="Disordered" evidence="1">
    <location>
        <begin position="1"/>
        <end position="20"/>
    </location>
</feature>
<name>A0A8S1B8G9_ARCPL</name>
<organism evidence="2 3">
    <name type="scientific">Arctia plantaginis</name>
    <name type="common">Wood tiger moth</name>
    <name type="synonym">Phalaena plantaginis</name>
    <dbReference type="NCBI Taxonomy" id="874455"/>
    <lineage>
        <taxon>Eukaryota</taxon>
        <taxon>Metazoa</taxon>
        <taxon>Ecdysozoa</taxon>
        <taxon>Arthropoda</taxon>
        <taxon>Hexapoda</taxon>
        <taxon>Insecta</taxon>
        <taxon>Pterygota</taxon>
        <taxon>Neoptera</taxon>
        <taxon>Endopterygota</taxon>
        <taxon>Lepidoptera</taxon>
        <taxon>Glossata</taxon>
        <taxon>Ditrysia</taxon>
        <taxon>Noctuoidea</taxon>
        <taxon>Erebidae</taxon>
        <taxon>Arctiinae</taxon>
        <taxon>Arctia</taxon>
    </lineage>
</organism>
<dbReference type="EMBL" id="CADEBD010000388">
    <property type="protein sequence ID" value="CAB3253097.1"/>
    <property type="molecule type" value="Genomic_DNA"/>
</dbReference>
<evidence type="ECO:0000313" key="3">
    <source>
        <dbReference type="Proteomes" id="UP000494256"/>
    </source>
</evidence>